<protein>
    <submittedName>
        <fullName evidence="1">Uncharacterized protein</fullName>
    </submittedName>
</protein>
<reference evidence="1" key="2">
    <citation type="journal article" date="2015" name="Data Brief">
        <title>Shoot transcriptome of the giant reed, Arundo donax.</title>
        <authorList>
            <person name="Barrero R.A."/>
            <person name="Guerrero F.D."/>
            <person name="Moolhuijzen P."/>
            <person name="Goolsby J.A."/>
            <person name="Tidwell J."/>
            <person name="Bellgard S.E."/>
            <person name="Bellgard M.I."/>
        </authorList>
    </citation>
    <scope>NUCLEOTIDE SEQUENCE</scope>
    <source>
        <tissue evidence="1">Shoot tissue taken approximately 20 cm above the soil surface</tissue>
    </source>
</reference>
<reference evidence="1" key="1">
    <citation type="submission" date="2014-09" db="EMBL/GenBank/DDBJ databases">
        <authorList>
            <person name="Magalhaes I.L.F."/>
            <person name="Oliveira U."/>
            <person name="Santos F.R."/>
            <person name="Vidigal T.H.D.A."/>
            <person name="Brescovit A.D."/>
            <person name="Santos A.J."/>
        </authorList>
    </citation>
    <scope>NUCLEOTIDE SEQUENCE</scope>
    <source>
        <tissue evidence="1">Shoot tissue taken approximately 20 cm above the soil surface</tissue>
    </source>
</reference>
<proteinExistence type="predicted"/>
<accession>A0A0A8Z5R2</accession>
<evidence type="ECO:0000313" key="1">
    <source>
        <dbReference type="EMBL" id="JAD34764.1"/>
    </source>
</evidence>
<dbReference type="AlphaFoldDB" id="A0A0A8Z5R2"/>
<sequence length="54" mass="5280">MPPPASGTSVFGSTADIAAVARSIARSGRLPHPSLVPGTYTLGSGTSIAALARS</sequence>
<organism evidence="1">
    <name type="scientific">Arundo donax</name>
    <name type="common">Giant reed</name>
    <name type="synonym">Donax arundinaceus</name>
    <dbReference type="NCBI Taxonomy" id="35708"/>
    <lineage>
        <taxon>Eukaryota</taxon>
        <taxon>Viridiplantae</taxon>
        <taxon>Streptophyta</taxon>
        <taxon>Embryophyta</taxon>
        <taxon>Tracheophyta</taxon>
        <taxon>Spermatophyta</taxon>
        <taxon>Magnoliopsida</taxon>
        <taxon>Liliopsida</taxon>
        <taxon>Poales</taxon>
        <taxon>Poaceae</taxon>
        <taxon>PACMAD clade</taxon>
        <taxon>Arundinoideae</taxon>
        <taxon>Arundineae</taxon>
        <taxon>Arundo</taxon>
    </lineage>
</organism>
<dbReference type="EMBL" id="GBRH01263131">
    <property type="protein sequence ID" value="JAD34764.1"/>
    <property type="molecule type" value="Transcribed_RNA"/>
</dbReference>
<name>A0A0A8Z5R2_ARUDO</name>